<feature type="transmembrane region" description="Helical" evidence="1">
    <location>
        <begin position="304"/>
        <end position="322"/>
    </location>
</feature>
<organism evidence="2 3">
    <name type="scientific">Oenococcus sicerae</name>
    <dbReference type="NCBI Taxonomy" id="2203724"/>
    <lineage>
        <taxon>Bacteria</taxon>
        <taxon>Bacillati</taxon>
        <taxon>Bacillota</taxon>
        <taxon>Bacilli</taxon>
        <taxon>Lactobacillales</taxon>
        <taxon>Lactobacillaceae</taxon>
        <taxon>Oenococcus</taxon>
    </lineage>
</organism>
<evidence type="ECO:0000313" key="3">
    <source>
        <dbReference type="Proteomes" id="UP001167919"/>
    </source>
</evidence>
<feature type="transmembrane region" description="Helical" evidence="1">
    <location>
        <begin position="511"/>
        <end position="532"/>
    </location>
</feature>
<feature type="transmembrane region" description="Helical" evidence="1">
    <location>
        <begin position="469"/>
        <end position="491"/>
    </location>
</feature>
<feature type="transmembrane region" description="Helical" evidence="1">
    <location>
        <begin position="83"/>
        <end position="105"/>
    </location>
</feature>
<protein>
    <submittedName>
        <fullName evidence="2">ABC transporter permease</fullName>
    </submittedName>
</protein>
<accession>A0AAJ1VNQ6</accession>
<feature type="transmembrane region" description="Helical" evidence="1">
    <location>
        <begin position="168"/>
        <end position="191"/>
    </location>
</feature>
<comment type="caution">
    <text evidence="2">The sequence shown here is derived from an EMBL/GenBank/DDBJ whole genome shotgun (WGS) entry which is preliminary data.</text>
</comment>
<feature type="transmembrane region" description="Helical" evidence="1">
    <location>
        <begin position="245"/>
        <end position="265"/>
    </location>
</feature>
<name>A0AAJ1VNQ6_9LACO</name>
<keyword evidence="1" id="KW-0812">Transmembrane</keyword>
<dbReference type="AlphaFoldDB" id="A0AAJ1VNQ6"/>
<keyword evidence="1" id="KW-1133">Transmembrane helix</keyword>
<feature type="transmembrane region" description="Helical" evidence="1">
    <location>
        <begin position="443"/>
        <end position="462"/>
    </location>
</feature>
<gene>
    <name evidence="2" type="ORF">EVC35_08360</name>
</gene>
<dbReference type="RefSeq" id="WP_301711502.1">
    <property type="nucleotide sequence ID" value="NZ_SDWY01000005.1"/>
</dbReference>
<keyword evidence="1" id="KW-0472">Membrane</keyword>
<feature type="transmembrane region" description="Helical" evidence="1">
    <location>
        <begin position="399"/>
        <end position="423"/>
    </location>
</feature>
<evidence type="ECO:0000256" key="1">
    <source>
        <dbReference type="SAM" id="Phobius"/>
    </source>
</evidence>
<dbReference type="EMBL" id="SDWY01000005">
    <property type="protein sequence ID" value="MDN6900996.1"/>
    <property type="molecule type" value="Genomic_DNA"/>
</dbReference>
<evidence type="ECO:0000313" key="2">
    <source>
        <dbReference type="EMBL" id="MDN6900996.1"/>
    </source>
</evidence>
<sequence length="540" mass="59393">MTKALYKTTSMFESLVKRDWIKLIIWVFGMLAFAASGAGKMEVASSPATASTLYAMFVQNPAMVALFGPTLIKNAAHYTIGPIYGQTMTLITAITFAIISIIYVINRTRKEEDDGIAELFRSFPIGKLANTTAVVIELVLLHIVMTLVLAFSIQAQNVTGLNDLGSNLLFASTTSAQGFMWGMIALCLAQIFPESGSAKGATFGLLGLLYIVRMGTDVSHSHLGWLNPLSWSYLASPYALGHENWLGVLLSLVFAVIVLAAAYLLEIKRDVNAGYLPESGGRIHAKAFLLSLPGLLLTLQRKMIIGWFLAVFVLGLVYGSMFSQMSRFINSNATIRAIFIGSATAHQAIVGNFMVTLFSILSIMVAAFAVILLTQMTAEERKNRQEQLYALPISRIKLYLTYIITTIFASAIAQFLAILGIYLEQLGNKNALTFSQVLEPGTIWIVAIIFVISLLSLLVSFVPRLTGIIWGYMGFLLFMSYLGHILALPGWLQKLSIYNYIPKLPIEKMDWTTVSIILVLSVAMMIIALVAYRRRDLING</sequence>
<proteinExistence type="predicted"/>
<feature type="transmembrane region" description="Helical" evidence="1">
    <location>
        <begin position="128"/>
        <end position="153"/>
    </location>
</feature>
<dbReference type="Proteomes" id="UP001167919">
    <property type="component" value="Unassembled WGS sequence"/>
</dbReference>
<reference evidence="2" key="1">
    <citation type="submission" date="2019-01" db="EMBL/GenBank/DDBJ databases">
        <title>Oenococcus sicerae UCMA17102.</title>
        <authorList>
            <person name="Cousin F.J."/>
            <person name="Le Guellec R."/>
            <person name="Cretenet M."/>
        </authorList>
    </citation>
    <scope>NUCLEOTIDE SEQUENCE</scope>
    <source>
        <strain evidence="2">UCMA17102</strain>
    </source>
</reference>
<feature type="transmembrane region" description="Helical" evidence="1">
    <location>
        <begin position="353"/>
        <end position="378"/>
    </location>
</feature>
<feature type="transmembrane region" description="Helical" evidence="1">
    <location>
        <begin position="20"/>
        <end position="39"/>
    </location>
</feature>